<dbReference type="EMBL" id="JAJSOF020000015">
    <property type="protein sequence ID" value="KAJ4440935.1"/>
    <property type="molecule type" value="Genomic_DNA"/>
</dbReference>
<name>A0ABQ8T377_PERAM</name>
<gene>
    <name evidence="1" type="ORF">ANN_10784</name>
</gene>
<evidence type="ECO:0000313" key="1">
    <source>
        <dbReference type="EMBL" id="KAJ4440935.1"/>
    </source>
</evidence>
<accession>A0ABQ8T377</accession>
<dbReference type="Proteomes" id="UP001148838">
    <property type="component" value="Unassembled WGS sequence"/>
</dbReference>
<evidence type="ECO:0000313" key="2">
    <source>
        <dbReference type="Proteomes" id="UP001148838"/>
    </source>
</evidence>
<keyword evidence="2" id="KW-1185">Reference proteome</keyword>
<feature type="non-terminal residue" evidence="1">
    <location>
        <position position="1"/>
    </location>
</feature>
<organism evidence="1 2">
    <name type="scientific">Periplaneta americana</name>
    <name type="common">American cockroach</name>
    <name type="synonym">Blatta americana</name>
    <dbReference type="NCBI Taxonomy" id="6978"/>
    <lineage>
        <taxon>Eukaryota</taxon>
        <taxon>Metazoa</taxon>
        <taxon>Ecdysozoa</taxon>
        <taxon>Arthropoda</taxon>
        <taxon>Hexapoda</taxon>
        <taxon>Insecta</taxon>
        <taxon>Pterygota</taxon>
        <taxon>Neoptera</taxon>
        <taxon>Polyneoptera</taxon>
        <taxon>Dictyoptera</taxon>
        <taxon>Blattodea</taxon>
        <taxon>Blattoidea</taxon>
        <taxon>Blattidae</taxon>
        <taxon>Blattinae</taxon>
        <taxon>Periplaneta</taxon>
    </lineage>
</organism>
<protein>
    <submittedName>
        <fullName evidence="1">Uncharacterized protein</fullName>
    </submittedName>
</protein>
<sequence>DRTKDIKQLHALYDTLKKKVRKDNHDDRVEKYKTGGGTHTPEVTETGTKLLSFLAPQFEPLDSPYDSSSAYYENGNQYMYNFIIFILSNNCNKKTESYNIFTNFKHNI</sequence>
<reference evidence="1 2" key="1">
    <citation type="journal article" date="2022" name="Allergy">
        <title>Genome assembly and annotation of Periplaneta americana reveal a comprehensive cockroach allergen profile.</title>
        <authorList>
            <person name="Wang L."/>
            <person name="Xiong Q."/>
            <person name="Saelim N."/>
            <person name="Wang L."/>
            <person name="Nong W."/>
            <person name="Wan A.T."/>
            <person name="Shi M."/>
            <person name="Liu X."/>
            <person name="Cao Q."/>
            <person name="Hui J.H.L."/>
            <person name="Sookrung N."/>
            <person name="Leung T.F."/>
            <person name="Tungtrongchitr A."/>
            <person name="Tsui S.K.W."/>
        </authorList>
    </citation>
    <scope>NUCLEOTIDE SEQUENCE [LARGE SCALE GENOMIC DNA]</scope>
    <source>
        <strain evidence="1">PWHHKU_190912</strain>
    </source>
</reference>
<proteinExistence type="predicted"/>
<comment type="caution">
    <text evidence="1">The sequence shown here is derived from an EMBL/GenBank/DDBJ whole genome shotgun (WGS) entry which is preliminary data.</text>
</comment>